<feature type="compositionally biased region" description="Basic and acidic residues" evidence="1">
    <location>
        <begin position="237"/>
        <end position="272"/>
    </location>
</feature>
<dbReference type="Gene3D" id="1.40.20.10">
    <property type="entry name" value="CHAD domain"/>
    <property type="match status" value="1"/>
</dbReference>
<feature type="domain" description="CYTH" evidence="2">
    <location>
        <begin position="6"/>
        <end position="206"/>
    </location>
</feature>
<dbReference type="InterPro" id="IPR038186">
    <property type="entry name" value="CHAD_dom_sf"/>
</dbReference>
<dbReference type="InterPro" id="IPR033469">
    <property type="entry name" value="CYTH-like_dom_sf"/>
</dbReference>
<reference evidence="4 5" key="1">
    <citation type="submission" date="2015-12" db="EMBL/GenBank/DDBJ databases">
        <authorList>
            <person name="Shamseldin A."/>
            <person name="Moawad H."/>
            <person name="Abd El-Rahim W.M."/>
            <person name="Sadowsky M.J."/>
        </authorList>
    </citation>
    <scope>NUCLEOTIDE SEQUENCE [LARGE SCALE GENOMIC DNA]</scope>
    <source>
        <strain evidence="4 5">S43</strain>
    </source>
</reference>
<feature type="compositionally biased region" description="Basic and acidic residues" evidence="1">
    <location>
        <begin position="303"/>
        <end position="316"/>
    </location>
</feature>
<feature type="compositionally biased region" description="Low complexity" evidence="1">
    <location>
        <begin position="317"/>
        <end position="330"/>
    </location>
</feature>
<protein>
    <recommendedName>
        <fullName evidence="6">CHAD domain-containing protein</fullName>
    </recommendedName>
</protein>
<comment type="caution">
    <text evidence="4">The sequence shown here is derived from an EMBL/GenBank/DDBJ whole genome shotgun (WGS) entry which is preliminary data.</text>
</comment>
<dbReference type="CDD" id="cd07374">
    <property type="entry name" value="CYTH-like_Pase"/>
    <property type="match status" value="1"/>
</dbReference>
<dbReference type="PROSITE" id="PS51708">
    <property type="entry name" value="CHAD"/>
    <property type="match status" value="1"/>
</dbReference>
<dbReference type="SUPFAM" id="SSF55154">
    <property type="entry name" value="CYTH-like phosphatases"/>
    <property type="match status" value="1"/>
</dbReference>
<evidence type="ECO:0000313" key="4">
    <source>
        <dbReference type="EMBL" id="PLC12350.1"/>
    </source>
</evidence>
<dbReference type="SMART" id="SM00880">
    <property type="entry name" value="CHAD"/>
    <property type="match status" value="1"/>
</dbReference>
<dbReference type="SMART" id="SM01118">
    <property type="entry name" value="CYTH"/>
    <property type="match status" value="1"/>
</dbReference>
<feature type="region of interest" description="Disordered" evidence="1">
    <location>
        <begin position="203"/>
        <end position="330"/>
    </location>
</feature>
<feature type="domain" description="CHAD" evidence="3">
    <location>
        <begin position="330"/>
        <end position="666"/>
    </location>
</feature>
<dbReference type="PANTHER" id="PTHR39339">
    <property type="entry name" value="SLR1444 PROTEIN"/>
    <property type="match status" value="1"/>
</dbReference>
<evidence type="ECO:0000313" key="5">
    <source>
        <dbReference type="Proteomes" id="UP000234632"/>
    </source>
</evidence>
<organism evidence="4 5">
    <name type="scientific">Kocuria flava</name>
    <dbReference type="NCBI Taxonomy" id="446860"/>
    <lineage>
        <taxon>Bacteria</taxon>
        <taxon>Bacillati</taxon>
        <taxon>Actinomycetota</taxon>
        <taxon>Actinomycetes</taxon>
        <taxon>Micrococcales</taxon>
        <taxon>Micrococcaceae</taxon>
        <taxon>Kocuria</taxon>
    </lineage>
</organism>
<dbReference type="InterPro" id="IPR023577">
    <property type="entry name" value="CYTH_domain"/>
</dbReference>
<accession>A0A2N4T2A6</accession>
<dbReference type="Proteomes" id="UP000234632">
    <property type="component" value="Unassembled WGS sequence"/>
</dbReference>
<gene>
    <name evidence="4" type="ORF">AUQ48_08995</name>
</gene>
<name>A0A2N4T2A6_9MICC</name>
<evidence type="ECO:0000259" key="3">
    <source>
        <dbReference type="PROSITE" id="PS51708"/>
    </source>
</evidence>
<evidence type="ECO:0000256" key="1">
    <source>
        <dbReference type="SAM" id="MobiDB-lite"/>
    </source>
</evidence>
<evidence type="ECO:0000259" key="2">
    <source>
        <dbReference type="PROSITE" id="PS51707"/>
    </source>
</evidence>
<dbReference type="Gene3D" id="2.40.320.10">
    <property type="entry name" value="Hypothetical Protein Pfu-838710-001"/>
    <property type="match status" value="1"/>
</dbReference>
<feature type="compositionally biased region" description="Low complexity" evidence="1">
    <location>
        <begin position="536"/>
        <end position="547"/>
    </location>
</feature>
<sequence>MTATTHREIERKYELPEGAGTRVDWGLLEGLGVAAEPVEHRMEAVYYDTEDMALGRRLVALRRRRGGADDGWHVKHHEPSGRHELQVPLLRSPERMPAAVRGLLAGLTGGRPLVPIATLRTVRRVLVLRGPEGTDLAEVAADDVEAVDERTGTVRTWAEWEVELLDGTLPEQRQEEVFAAVEAVLRAAGGRPSASRAKIARALGAEDPKEGTAVDDDGAAAADGGGRPQQDSGTEGKGTKDKDKDKDRDKGKDKDKGKGKDKGRGEKSEKSRGGHKRGGRPESSGATGDGTDSGAKHSSTQAEGREKPGAERDRTGAADAGSAPANGAGPGTGEELLCTLLGELAERLVLWDFKARLAVPDAVHQMRIGSRSLRSVLRAAAPLLEGTAGEELALRLRELARALSAARDAEVTAELLPARAAELGGGVPAAGVASLRRTAQEQAEKATAGVRRRLGGREHLQLLADVQAFAAAPPVTDVARALPARDAADRMLVRSLHRVERVARRALEEEVAGAAGQGAGPDVGEATGAPSAGQDSGRPSGAGPASGTDAGADAELRWHLGHLHSVRKAVKRVRYVEAALRDAGVRPHKAVRRAAADAHEYQDALGRIMDAVVLEQWLARTARSLRTARQDRYAVGLLHGAELVRLRTGADGGRELLEVLLAQLEEDLG</sequence>
<dbReference type="InterPro" id="IPR007899">
    <property type="entry name" value="CHAD_dom"/>
</dbReference>
<dbReference type="PANTHER" id="PTHR39339:SF1">
    <property type="entry name" value="CHAD DOMAIN-CONTAINING PROTEIN"/>
    <property type="match status" value="1"/>
</dbReference>
<proteinExistence type="predicted"/>
<dbReference type="AlphaFoldDB" id="A0A2N4T2A6"/>
<dbReference type="EMBL" id="LOMZ01000001">
    <property type="protein sequence ID" value="PLC12350.1"/>
    <property type="molecule type" value="Genomic_DNA"/>
</dbReference>
<dbReference type="Pfam" id="PF01928">
    <property type="entry name" value="CYTH"/>
    <property type="match status" value="1"/>
</dbReference>
<feature type="region of interest" description="Disordered" evidence="1">
    <location>
        <begin position="511"/>
        <end position="550"/>
    </location>
</feature>
<dbReference type="Pfam" id="PF05235">
    <property type="entry name" value="CHAD"/>
    <property type="match status" value="1"/>
</dbReference>
<dbReference type="PROSITE" id="PS51707">
    <property type="entry name" value="CYTH"/>
    <property type="match status" value="1"/>
</dbReference>
<dbReference type="RefSeq" id="WP_101851952.1">
    <property type="nucleotide sequence ID" value="NZ_LOMZ01000001.1"/>
</dbReference>
<feature type="compositionally biased region" description="Low complexity" evidence="1">
    <location>
        <begin position="283"/>
        <end position="293"/>
    </location>
</feature>
<evidence type="ECO:0008006" key="6">
    <source>
        <dbReference type="Google" id="ProtNLM"/>
    </source>
</evidence>